<keyword evidence="2" id="KW-1133">Transmembrane helix</keyword>
<evidence type="ECO:0000256" key="1">
    <source>
        <dbReference type="SAM" id="MobiDB-lite"/>
    </source>
</evidence>
<reference evidence="4" key="1">
    <citation type="submission" date="2021-01" db="EMBL/GenBank/DDBJ databases">
        <title>Whole genome shotgun sequence of Planobispora takensis NBRC 109077.</title>
        <authorList>
            <person name="Komaki H."/>
            <person name="Tamura T."/>
        </authorList>
    </citation>
    <scope>NUCLEOTIDE SEQUENCE</scope>
    <source>
        <strain evidence="4">NBRC 109077</strain>
    </source>
</reference>
<comment type="caution">
    <text evidence="4">The sequence shown here is derived from an EMBL/GenBank/DDBJ whole genome shotgun (WGS) entry which is preliminary data.</text>
</comment>
<feature type="signal peptide" evidence="3">
    <location>
        <begin position="1"/>
        <end position="19"/>
    </location>
</feature>
<feature type="compositionally biased region" description="Gly residues" evidence="1">
    <location>
        <begin position="420"/>
        <end position="430"/>
    </location>
</feature>
<keyword evidence="2" id="KW-0472">Membrane</keyword>
<keyword evidence="2" id="KW-0812">Transmembrane</keyword>
<sequence length="567" mass="58157">MALLGGLALAVAAMPAALAHEHPSGITDLVTPAVVRVEATAHVDITLLDHIGELVHVERSYEVPIGVGTGTVVNPDGATVTLTGVVKTDKDVEVHAANKIFAEHHKVKIPDDFERHTLKDETLNRHLQECYPPKKPTATCIIDVTTEVQVFPNIVPADAEGFKAEIMHTGDRPESPAVLMPVSRADGGAGMPTAPLAAKVPDKEGSPVAVAGFTGRPSAGVKEKVDIAHLQAGGTAGSGGRRFKDPEGKVDEPPKVGKLVDQGLRGGPVIEDKKGEVVGLLVGGGDDGRMIGIREVTEALAAAKVTARRGPIDAAFEQALTRFHTKYYGDAVPAFERVLDLYPGHAVAAAHLKTSQAKRGTAEDEGTKRAAAQPDPGGTALPLWPFLVGGGVLVALVIVGTILFLRRQPASEPDGDVPGEYGGNGTGEGGVPYPAVPVTPAGQSTLDDGASATVVVGRSFPSLPKVATGPGQPPAPGQSPGPGRPSVPGQLSAPGQPVLVARDPGPKPHDTGPRTHDTGPRAHDTGPRSQAGGGAGGAAAQKYCTACGMRLGPAHRFCGYCGHSVEA</sequence>
<organism evidence="4 5">
    <name type="scientific">Planobispora takensis</name>
    <dbReference type="NCBI Taxonomy" id="1367882"/>
    <lineage>
        <taxon>Bacteria</taxon>
        <taxon>Bacillati</taxon>
        <taxon>Actinomycetota</taxon>
        <taxon>Actinomycetes</taxon>
        <taxon>Streptosporangiales</taxon>
        <taxon>Streptosporangiaceae</taxon>
        <taxon>Planobispora</taxon>
    </lineage>
</organism>
<keyword evidence="5" id="KW-1185">Reference proteome</keyword>
<name>A0A8J3WTG4_9ACTN</name>
<keyword evidence="3" id="KW-0732">Signal</keyword>
<evidence type="ECO:0000256" key="3">
    <source>
        <dbReference type="SAM" id="SignalP"/>
    </source>
</evidence>
<dbReference type="InterPro" id="IPR009003">
    <property type="entry name" value="Peptidase_S1_PA"/>
</dbReference>
<gene>
    <name evidence="4" type="ORF">Pta02_38320</name>
</gene>
<evidence type="ECO:0000256" key="2">
    <source>
        <dbReference type="SAM" id="Phobius"/>
    </source>
</evidence>
<evidence type="ECO:0000313" key="4">
    <source>
        <dbReference type="EMBL" id="GII01824.1"/>
    </source>
</evidence>
<dbReference type="EMBL" id="BOOK01000029">
    <property type="protein sequence ID" value="GII01824.1"/>
    <property type="molecule type" value="Genomic_DNA"/>
</dbReference>
<feature type="compositionally biased region" description="Basic and acidic residues" evidence="1">
    <location>
        <begin position="242"/>
        <end position="255"/>
    </location>
</feature>
<proteinExistence type="predicted"/>
<feature type="region of interest" description="Disordered" evidence="1">
    <location>
        <begin position="463"/>
        <end position="538"/>
    </location>
</feature>
<feature type="chain" id="PRO_5035160940" description="Zinc ribbon domain-containing protein" evidence="3">
    <location>
        <begin position="20"/>
        <end position="567"/>
    </location>
</feature>
<evidence type="ECO:0000313" key="5">
    <source>
        <dbReference type="Proteomes" id="UP000634476"/>
    </source>
</evidence>
<feature type="region of interest" description="Disordered" evidence="1">
    <location>
        <begin position="409"/>
        <end position="447"/>
    </location>
</feature>
<protein>
    <recommendedName>
        <fullName evidence="6">Zinc ribbon domain-containing protein</fullName>
    </recommendedName>
</protein>
<feature type="compositionally biased region" description="Basic and acidic residues" evidence="1">
    <location>
        <begin position="504"/>
        <end position="526"/>
    </location>
</feature>
<dbReference type="Proteomes" id="UP000634476">
    <property type="component" value="Unassembled WGS sequence"/>
</dbReference>
<evidence type="ECO:0008006" key="6">
    <source>
        <dbReference type="Google" id="ProtNLM"/>
    </source>
</evidence>
<feature type="region of interest" description="Disordered" evidence="1">
    <location>
        <begin position="231"/>
        <end position="256"/>
    </location>
</feature>
<dbReference type="RefSeq" id="WP_239130900.1">
    <property type="nucleotide sequence ID" value="NZ_BOOK01000029.1"/>
</dbReference>
<feature type="region of interest" description="Disordered" evidence="1">
    <location>
        <begin position="353"/>
        <end position="376"/>
    </location>
</feature>
<dbReference type="AlphaFoldDB" id="A0A8J3WTG4"/>
<feature type="compositionally biased region" description="Pro residues" evidence="1">
    <location>
        <begin position="471"/>
        <end position="485"/>
    </location>
</feature>
<accession>A0A8J3WTG4</accession>
<dbReference type="SUPFAM" id="SSF50494">
    <property type="entry name" value="Trypsin-like serine proteases"/>
    <property type="match status" value="1"/>
</dbReference>
<feature type="transmembrane region" description="Helical" evidence="2">
    <location>
        <begin position="383"/>
        <end position="405"/>
    </location>
</feature>